<name>A0A6I4T288_9SPHN</name>
<dbReference type="InterPro" id="IPR006680">
    <property type="entry name" value="Amidohydro-rel"/>
</dbReference>
<comment type="similarity">
    <text evidence="1">Belongs to the metallo-dependent hydrolases superfamily. ATZ/TRZ family.</text>
</comment>
<dbReference type="RefSeq" id="WP_160735470.1">
    <property type="nucleotide sequence ID" value="NZ_WTYT01000002.1"/>
</dbReference>
<reference evidence="4 5" key="1">
    <citation type="submission" date="2019-12" db="EMBL/GenBank/DDBJ databases">
        <title>Genomic-based taxomic classification of the family Erythrobacteraceae.</title>
        <authorList>
            <person name="Xu L."/>
        </authorList>
    </citation>
    <scope>NUCLEOTIDE SEQUENCE [LARGE SCALE GENOMIC DNA]</scope>
    <source>
        <strain evidence="4 5">LMG 29518</strain>
    </source>
</reference>
<comment type="caution">
    <text evidence="4">The sequence shown here is derived from an EMBL/GenBank/DDBJ whole genome shotgun (WGS) entry which is preliminary data.</text>
</comment>
<dbReference type="SUPFAM" id="SSF51338">
    <property type="entry name" value="Composite domain of metallo-dependent hydrolases"/>
    <property type="match status" value="1"/>
</dbReference>
<evidence type="ECO:0000259" key="3">
    <source>
        <dbReference type="Pfam" id="PF01979"/>
    </source>
</evidence>
<dbReference type="InterPro" id="IPR050287">
    <property type="entry name" value="MTA/SAH_deaminase"/>
</dbReference>
<accession>A0A6I4T288</accession>
<dbReference type="EMBL" id="WTYT01000002">
    <property type="protein sequence ID" value="MXO65026.1"/>
    <property type="molecule type" value="Genomic_DNA"/>
</dbReference>
<gene>
    <name evidence="4" type="ORF">GRI91_04595</name>
</gene>
<dbReference type="InterPro" id="IPR032466">
    <property type="entry name" value="Metal_Hydrolase"/>
</dbReference>
<keyword evidence="5" id="KW-1185">Reference proteome</keyword>
<evidence type="ECO:0000256" key="2">
    <source>
        <dbReference type="ARBA" id="ARBA00022801"/>
    </source>
</evidence>
<dbReference type="AlphaFoldDB" id="A0A6I4T288"/>
<dbReference type="PANTHER" id="PTHR43794">
    <property type="entry name" value="AMINOHYDROLASE SSNA-RELATED"/>
    <property type="match status" value="1"/>
</dbReference>
<dbReference type="Pfam" id="PF01979">
    <property type="entry name" value="Amidohydro_1"/>
    <property type="match status" value="1"/>
</dbReference>
<organism evidence="4 5">
    <name type="scientific">Altericroceibacterium endophyticum</name>
    <dbReference type="NCBI Taxonomy" id="1808508"/>
    <lineage>
        <taxon>Bacteria</taxon>
        <taxon>Pseudomonadati</taxon>
        <taxon>Pseudomonadota</taxon>
        <taxon>Alphaproteobacteria</taxon>
        <taxon>Sphingomonadales</taxon>
        <taxon>Erythrobacteraceae</taxon>
        <taxon>Altericroceibacterium</taxon>
    </lineage>
</organism>
<evidence type="ECO:0000256" key="1">
    <source>
        <dbReference type="ARBA" id="ARBA00006745"/>
    </source>
</evidence>
<dbReference type="GO" id="GO:0016810">
    <property type="term" value="F:hydrolase activity, acting on carbon-nitrogen (but not peptide) bonds"/>
    <property type="evidence" value="ECO:0007669"/>
    <property type="project" value="InterPro"/>
</dbReference>
<evidence type="ECO:0000313" key="4">
    <source>
        <dbReference type="EMBL" id="MXO65026.1"/>
    </source>
</evidence>
<feature type="domain" description="Amidohydrolase-related" evidence="3">
    <location>
        <begin position="64"/>
        <end position="424"/>
    </location>
</feature>
<dbReference type="SUPFAM" id="SSF51556">
    <property type="entry name" value="Metallo-dependent hydrolases"/>
    <property type="match status" value="1"/>
</dbReference>
<dbReference type="Proteomes" id="UP000438476">
    <property type="component" value="Unassembled WGS sequence"/>
</dbReference>
<sequence length="464" mass="50186">MTQQPTPVDTLIRDVMVVTMNAKREIIKDAAVAITGDRISHVGKSADIVPLVTPKNVVDGRNFVMTPGFVNGHIHITGEPITRGYVPDDSGWHENVWEWLVPLYQNQSAEEEAVSASLAALEMLRTGTTSFMEAGTIRFLEPVAESLTKAGIRGRIGSWAEDRAFDPSEDQTAKTDAAIKAMEQSVASLPGSDMIEVWPLLVGHITATDELWQAASAIARDKGARVSAHMSPATADPDWYLANTGKRPAVHLADIGVLGPEICLTHAVHMDDEEVAILAETGAHVIHCPMSAFKGAYGIGPAGKFPEMHDAGVSIMLGTDGNNNSNTSDLMRAGYLVSAVFKDARRDSSIFPAYDAFTMLTLGGAKGLGMQDMIGSIEVGKKADLVLHDTQRPEWQPLFNPIYQMIWSADGRAVHSVWVDGKCVVENYRSTMIDEQKLYADATQAGLAVTRKAGLPDKQAWPVI</sequence>
<protein>
    <submittedName>
        <fullName evidence="4">Amidohydrolase family protein</fullName>
    </submittedName>
</protein>
<evidence type="ECO:0000313" key="5">
    <source>
        <dbReference type="Proteomes" id="UP000438476"/>
    </source>
</evidence>
<dbReference type="InterPro" id="IPR011059">
    <property type="entry name" value="Metal-dep_hydrolase_composite"/>
</dbReference>
<dbReference type="Gene3D" id="3.20.20.140">
    <property type="entry name" value="Metal-dependent hydrolases"/>
    <property type="match status" value="1"/>
</dbReference>
<keyword evidence="2 4" id="KW-0378">Hydrolase</keyword>
<dbReference type="OrthoDB" id="9796020at2"/>
<dbReference type="PANTHER" id="PTHR43794:SF11">
    <property type="entry name" value="AMIDOHYDROLASE-RELATED DOMAIN-CONTAINING PROTEIN"/>
    <property type="match status" value="1"/>
</dbReference>
<dbReference type="Gene3D" id="2.30.40.10">
    <property type="entry name" value="Urease, subunit C, domain 1"/>
    <property type="match status" value="1"/>
</dbReference>
<proteinExistence type="inferred from homology"/>